<proteinExistence type="predicted"/>
<dbReference type="Proteomes" id="UP001165302">
    <property type="component" value="Unassembled WGS sequence"/>
</dbReference>
<accession>A0ABS7Z5H0</accession>
<dbReference type="Gene3D" id="3.40.50.1980">
    <property type="entry name" value="Nitrogenase molybdenum iron protein domain"/>
    <property type="match status" value="1"/>
</dbReference>
<evidence type="ECO:0000313" key="1">
    <source>
        <dbReference type="EMBL" id="MCA5005436.1"/>
    </source>
</evidence>
<protein>
    <submittedName>
        <fullName evidence="1">ABC transporter substrate-binding protein</fullName>
    </submittedName>
</protein>
<gene>
    <name evidence="1" type="ORF">IPZ78_09745</name>
</gene>
<keyword evidence="2" id="KW-1185">Reference proteome</keyword>
<reference evidence="1" key="1">
    <citation type="submission" date="2020-10" db="EMBL/GenBank/DDBJ databases">
        <authorList>
            <person name="Lu T."/>
            <person name="Wang Q."/>
            <person name="Han X."/>
        </authorList>
    </citation>
    <scope>NUCLEOTIDE SEQUENCE</scope>
    <source>
        <strain evidence="1">WQ 366</strain>
    </source>
</reference>
<dbReference type="SUPFAM" id="SSF53807">
    <property type="entry name" value="Helical backbone' metal receptor"/>
    <property type="match status" value="1"/>
</dbReference>
<name>A0ABS7Z5H0_9SPHI</name>
<dbReference type="EMBL" id="JADEYP010000016">
    <property type="protein sequence ID" value="MCA5005436.1"/>
    <property type="molecule type" value="Genomic_DNA"/>
</dbReference>
<organism evidence="1 2">
    <name type="scientific">Sphingobacterium bovistauri</name>
    <dbReference type="NCBI Taxonomy" id="2781959"/>
    <lineage>
        <taxon>Bacteria</taxon>
        <taxon>Pseudomonadati</taxon>
        <taxon>Bacteroidota</taxon>
        <taxon>Sphingobacteriia</taxon>
        <taxon>Sphingobacteriales</taxon>
        <taxon>Sphingobacteriaceae</taxon>
        <taxon>Sphingobacterium</taxon>
    </lineage>
</organism>
<evidence type="ECO:0000313" key="2">
    <source>
        <dbReference type="Proteomes" id="UP001165302"/>
    </source>
</evidence>
<comment type="caution">
    <text evidence="1">The sequence shown here is derived from an EMBL/GenBank/DDBJ whole genome shotgun (WGS) entry which is preliminary data.</text>
</comment>
<dbReference type="RefSeq" id="WP_225553165.1">
    <property type="nucleotide sequence ID" value="NZ_JADEYP010000016.1"/>
</dbReference>
<sequence>MTKFQEIISNLQHINPSKAELLEEEIDIIQHKLKFLSKENLPKTLVLDQKSNFHSLESVVLAEKINTAGGVYIESLDGNPDCIIILQENENLYSQLSNVLDQEKIKATNAYMSNNIYIIQFAAFNTLDEEYLKDTEILAEILQPKYFVYGHDGISWVKFEI</sequence>